<keyword evidence="3" id="KW-0720">Serine protease</keyword>
<comment type="caution">
    <text evidence="4">Lacks conserved residue(s) required for the propagation of feature annotation.</text>
</comment>
<comment type="similarity">
    <text evidence="4">Belongs to the peptidase S8 family.</text>
</comment>
<dbReference type="PROSITE" id="PS51892">
    <property type="entry name" value="SUBTILASE"/>
    <property type="match status" value="1"/>
</dbReference>
<feature type="domain" description="Peptidase S8/S53" evidence="5">
    <location>
        <begin position="243"/>
        <end position="381"/>
    </location>
</feature>
<dbReference type="Pfam" id="PF00082">
    <property type="entry name" value="Peptidase_S8"/>
    <property type="match status" value="1"/>
</dbReference>
<keyword evidence="2" id="KW-0378">Hydrolase</keyword>
<evidence type="ECO:0000256" key="4">
    <source>
        <dbReference type="PROSITE-ProRule" id="PRU01240"/>
    </source>
</evidence>
<dbReference type="InterPro" id="IPR000209">
    <property type="entry name" value="Peptidase_S8/S53_dom"/>
</dbReference>
<dbReference type="Gene3D" id="3.40.50.200">
    <property type="entry name" value="Peptidase S8/S53 domain"/>
    <property type="match status" value="1"/>
</dbReference>
<accession>A0A1G5ZAT1</accession>
<dbReference type="GO" id="GO:0016020">
    <property type="term" value="C:membrane"/>
    <property type="evidence" value="ECO:0007669"/>
    <property type="project" value="TreeGrafter"/>
</dbReference>
<evidence type="ECO:0000256" key="1">
    <source>
        <dbReference type="ARBA" id="ARBA00022670"/>
    </source>
</evidence>
<protein>
    <submittedName>
        <fullName evidence="6">Subtilase family protein</fullName>
    </submittedName>
</protein>
<dbReference type="InterPro" id="IPR015500">
    <property type="entry name" value="Peptidase_S8_subtilisin-rel"/>
</dbReference>
<dbReference type="GO" id="GO:0004252">
    <property type="term" value="F:serine-type endopeptidase activity"/>
    <property type="evidence" value="ECO:0007669"/>
    <property type="project" value="InterPro"/>
</dbReference>
<organism evidence="6 7">
    <name type="scientific">Algoriphagus alkaliphilus</name>
    <dbReference type="NCBI Taxonomy" id="279824"/>
    <lineage>
        <taxon>Bacteria</taxon>
        <taxon>Pseudomonadati</taxon>
        <taxon>Bacteroidota</taxon>
        <taxon>Cytophagia</taxon>
        <taxon>Cytophagales</taxon>
        <taxon>Cyclobacteriaceae</taxon>
        <taxon>Algoriphagus</taxon>
    </lineage>
</organism>
<dbReference type="EMBL" id="FMXE01000030">
    <property type="protein sequence ID" value="SDA91742.1"/>
    <property type="molecule type" value="Genomic_DNA"/>
</dbReference>
<evidence type="ECO:0000256" key="3">
    <source>
        <dbReference type="ARBA" id="ARBA00022825"/>
    </source>
</evidence>
<proteinExistence type="inferred from homology"/>
<dbReference type="GO" id="GO:0016485">
    <property type="term" value="P:protein processing"/>
    <property type="evidence" value="ECO:0007669"/>
    <property type="project" value="TreeGrafter"/>
</dbReference>
<dbReference type="AlphaFoldDB" id="A0A1G5ZAT1"/>
<dbReference type="SUPFAM" id="SSF52743">
    <property type="entry name" value="Subtilisin-like"/>
    <property type="match status" value="1"/>
</dbReference>
<dbReference type="InterPro" id="IPR036852">
    <property type="entry name" value="Peptidase_S8/S53_dom_sf"/>
</dbReference>
<reference evidence="7" key="1">
    <citation type="submission" date="2016-10" db="EMBL/GenBank/DDBJ databases">
        <authorList>
            <person name="Varghese N."/>
            <person name="Submissions S."/>
        </authorList>
    </citation>
    <scope>NUCLEOTIDE SEQUENCE [LARGE SCALE GENOMIC DNA]</scope>
    <source>
        <strain evidence="7">DSM 22703</strain>
    </source>
</reference>
<evidence type="ECO:0000259" key="5">
    <source>
        <dbReference type="Pfam" id="PF00082"/>
    </source>
</evidence>
<evidence type="ECO:0000313" key="6">
    <source>
        <dbReference type="EMBL" id="SDA91742.1"/>
    </source>
</evidence>
<gene>
    <name evidence="6" type="ORF">SAMN03080617_03436</name>
</gene>
<dbReference type="PANTHER" id="PTHR42884:SF14">
    <property type="entry name" value="NEUROENDOCRINE CONVERTASE 1"/>
    <property type="match status" value="1"/>
</dbReference>
<dbReference type="Proteomes" id="UP000198756">
    <property type="component" value="Unassembled WGS sequence"/>
</dbReference>
<keyword evidence="7" id="KW-1185">Reference proteome</keyword>
<keyword evidence="1" id="KW-0645">Protease</keyword>
<evidence type="ECO:0000256" key="2">
    <source>
        <dbReference type="ARBA" id="ARBA00022801"/>
    </source>
</evidence>
<dbReference type="PRINTS" id="PR00723">
    <property type="entry name" value="SUBTILISIN"/>
</dbReference>
<dbReference type="PANTHER" id="PTHR42884">
    <property type="entry name" value="PROPROTEIN CONVERTASE SUBTILISIN/KEXIN-RELATED"/>
    <property type="match status" value="1"/>
</dbReference>
<sequence>MRTIIFLTIFFLSILNQVFAQEYYYWAYDKKYPLELFSEKQYVVIQGNDKETIVRGLGVNEVLISEPKPIIISKTIKSSNLSSMSRKNLNWALVNNVIEKNTIQFSELIYAAPSFLVNGKEVNLSQYFYVKLKNEGDLGILEDMAIKNKVEIIGNDAYMPLWYILSCDKYSRGNALEMANYFYESGLFVSAQPDLMEDMNINCANDALFNQQWHLNNTGQAGGTVGNDIRICQAWDITTGCANVTVAVLDNGLEFNHPDFNNISPISFDTETGTAPSVVRGDHGVPVAGVIGATVNNNLGVAGVAPNVQLMSISNSLAAMPASRQNRAAGINFAWQNGADIINNSWSSSVSYQIIDDAIINATNFGRNGRGTLVIFASGNENTGLS</sequence>
<dbReference type="OrthoDB" id="9813435at2"/>
<evidence type="ECO:0000313" key="7">
    <source>
        <dbReference type="Proteomes" id="UP000198756"/>
    </source>
</evidence>
<name>A0A1G5ZAT1_9BACT</name>
<dbReference type="STRING" id="279824.SAMN03080617_03436"/>